<evidence type="ECO:0008006" key="11">
    <source>
        <dbReference type="Google" id="ProtNLM"/>
    </source>
</evidence>
<protein>
    <recommendedName>
        <fullName evidence="11">Protein CLT2, chloroplastic</fullName>
    </recommendedName>
</protein>
<feature type="transmembrane region" description="Helical" evidence="8">
    <location>
        <begin position="194"/>
        <end position="215"/>
    </location>
</feature>
<feature type="transmembrane region" description="Helical" evidence="8">
    <location>
        <begin position="376"/>
        <end position="399"/>
    </location>
</feature>
<evidence type="ECO:0000256" key="6">
    <source>
        <dbReference type="ARBA" id="ARBA00023136"/>
    </source>
</evidence>
<feature type="transmembrane region" description="Helical" evidence="8">
    <location>
        <begin position="130"/>
        <end position="149"/>
    </location>
</feature>
<dbReference type="Proteomes" id="UP000825729">
    <property type="component" value="Unassembled WGS sequence"/>
</dbReference>
<feature type="compositionally biased region" description="Polar residues" evidence="7">
    <location>
        <begin position="41"/>
        <end position="53"/>
    </location>
</feature>
<evidence type="ECO:0000256" key="1">
    <source>
        <dbReference type="ARBA" id="ARBA00004141"/>
    </source>
</evidence>
<comment type="subcellular location">
    <subcellularLocation>
        <location evidence="1">Membrane</location>
        <topology evidence="1">Multi-pass membrane protein</topology>
    </subcellularLocation>
</comment>
<feature type="region of interest" description="Disordered" evidence="7">
    <location>
        <begin position="26"/>
        <end position="54"/>
    </location>
</feature>
<keyword evidence="10" id="KW-1185">Reference proteome</keyword>
<comment type="similarity">
    <text evidence="2">Belongs to the CRT-like transporter family.</text>
</comment>
<dbReference type="InterPro" id="IPR013936">
    <property type="entry name" value="CRT-like"/>
</dbReference>
<keyword evidence="3" id="KW-0813">Transport</keyword>
<evidence type="ECO:0000256" key="5">
    <source>
        <dbReference type="ARBA" id="ARBA00022989"/>
    </source>
</evidence>
<evidence type="ECO:0000313" key="9">
    <source>
        <dbReference type="EMBL" id="KAG9440178.1"/>
    </source>
</evidence>
<dbReference type="Pfam" id="PF08627">
    <property type="entry name" value="CRT-like"/>
    <property type="match status" value="1"/>
</dbReference>
<feature type="transmembrane region" description="Helical" evidence="8">
    <location>
        <begin position="349"/>
        <end position="369"/>
    </location>
</feature>
<evidence type="ECO:0000256" key="3">
    <source>
        <dbReference type="ARBA" id="ARBA00022448"/>
    </source>
</evidence>
<reference evidence="9 10" key="1">
    <citation type="submission" date="2021-07" db="EMBL/GenBank/DDBJ databases">
        <title>The Aristolochia fimbriata genome: insights into angiosperm evolution, floral development and chemical biosynthesis.</title>
        <authorList>
            <person name="Jiao Y."/>
        </authorList>
    </citation>
    <scope>NUCLEOTIDE SEQUENCE [LARGE SCALE GENOMIC DNA]</scope>
    <source>
        <strain evidence="9">IBCAS-2021</strain>
        <tissue evidence="9">Leaf</tissue>
    </source>
</reference>
<feature type="transmembrane region" description="Helical" evidence="8">
    <location>
        <begin position="169"/>
        <end position="188"/>
    </location>
</feature>
<feature type="transmembrane region" description="Helical" evidence="8">
    <location>
        <begin position="252"/>
        <end position="271"/>
    </location>
</feature>
<evidence type="ECO:0000256" key="7">
    <source>
        <dbReference type="SAM" id="MobiDB-lite"/>
    </source>
</evidence>
<dbReference type="GO" id="GO:0016020">
    <property type="term" value="C:membrane"/>
    <property type="evidence" value="ECO:0007669"/>
    <property type="project" value="UniProtKB-SubCell"/>
</dbReference>
<keyword evidence="6 8" id="KW-0472">Membrane</keyword>
<dbReference type="EMBL" id="JAINDJ010000008">
    <property type="protein sequence ID" value="KAG9440178.1"/>
    <property type="molecule type" value="Genomic_DNA"/>
</dbReference>
<sequence length="437" mass="47629">MGLSNVSVSPRLNLFSFCQAHHRVNPRSHRRSQRIMDSGRPNMNGTAATSSSFPGVEPSRRVFFGRSVFRKRDYRTLVSDAEPSYSDEEGEFVVRHGGRIALFSSITVAFAVMNRVLYKLALVPMQRYPFFLAQISTFGYVAIYFSILYGRYRAGIVTKEMLSLPKSHFVGIGLLEALGVASGMASAAMLPGPAIPILSQTFLVWQLIFSALILGRKYSINQILGCFLVACGVVMAMARGVDHGQMFAQGDFIWPMLMIASSGFQAVASVIKEFVFVDASKQLKGRSLDIFVVNSFGSGFQALFVLLLLPLLSNLRGIPFAELPSYLKDGAACFLNIEANVSGCEGAPFLPLLYIAVNMGFNISVLSLLKMSSAVVTSLVATLSVPISIYVLTLPLPYLPQSDPLSPFFAAGSAILVLGLLLYNLSRPATEHQNKTD</sequence>
<gene>
    <name evidence="9" type="ORF">H6P81_020343</name>
</gene>
<feature type="transmembrane region" description="Helical" evidence="8">
    <location>
        <begin position="291"/>
        <end position="312"/>
    </location>
</feature>
<dbReference type="PANTHER" id="PTHR31326">
    <property type="entry name" value="PROTEIN CLT2, CHLOROPLASTIC"/>
    <property type="match status" value="1"/>
</dbReference>
<feature type="transmembrane region" description="Helical" evidence="8">
    <location>
        <begin position="222"/>
        <end position="240"/>
    </location>
</feature>
<keyword evidence="4 8" id="KW-0812">Transmembrane</keyword>
<evidence type="ECO:0000256" key="4">
    <source>
        <dbReference type="ARBA" id="ARBA00022692"/>
    </source>
</evidence>
<keyword evidence="5 8" id="KW-1133">Transmembrane helix</keyword>
<proteinExistence type="inferred from homology"/>
<accession>A0AAV7DYM8</accession>
<dbReference type="PANTHER" id="PTHR31326:SF1">
    <property type="entry name" value="PROTEIN CLT2, CHLOROPLASTIC"/>
    <property type="match status" value="1"/>
</dbReference>
<name>A0AAV7DYM8_ARIFI</name>
<organism evidence="9 10">
    <name type="scientific">Aristolochia fimbriata</name>
    <name type="common">White veined hardy Dutchman's pipe vine</name>
    <dbReference type="NCBI Taxonomy" id="158543"/>
    <lineage>
        <taxon>Eukaryota</taxon>
        <taxon>Viridiplantae</taxon>
        <taxon>Streptophyta</taxon>
        <taxon>Embryophyta</taxon>
        <taxon>Tracheophyta</taxon>
        <taxon>Spermatophyta</taxon>
        <taxon>Magnoliopsida</taxon>
        <taxon>Magnoliidae</taxon>
        <taxon>Piperales</taxon>
        <taxon>Aristolochiaceae</taxon>
        <taxon>Aristolochia</taxon>
    </lineage>
</organism>
<evidence type="ECO:0000256" key="2">
    <source>
        <dbReference type="ARBA" id="ARBA00006690"/>
    </source>
</evidence>
<feature type="transmembrane region" description="Helical" evidence="8">
    <location>
        <begin position="405"/>
        <end position="425"/>
    </location>
</feature>
<evidence type="ECO:0000256" key="8">
    <source>
        <dbReference type="SAM" id="Phobius"/>
    </source>
</evidence>
<comment type="caution">
    <text evidence="9">The sequence shown here is derived from an EMBL/GenBank/DDBJ whole genome shotgun (WGS) entry which is preliminary data.</text>
</comment>
<dbReference type="AlphaFoldDB" id="A0AAV7DYM8"/>
<evidence type="ECO:0000313" key="10">
    <source>
        <dbReference type="Proteomes" id="UP000825729"/>
    </source>
</evidence>